<evidence type="ECO:0000313" key="1">
    <source>
        <dbReference type="EMBL" id="HDD43453.1"/>
    </source>
</evidence>
<accession>A0A7C0U1Q2</accession>
<gene>
    <name evidence="1" type="ORF">ENG63_01125</name>
</gene>
<reference evidence="1" key="1">
    <citation type="journal article" date="2020" name="mSystems">
        <title>Genome- and Community-Level Interaction Insights into Carbon Utilization and Element Cycling Functions of Hydrothermarchaeota in Hydrothermal Sediment.</title>
        <authorList>
            <person name="Zhou Z."/>
            <person name="Liu Y."/>
            <person name="Xu W."/>
            <person name="Pan J."/>
            <person name="Luo Z.H."/>
            <person name="Li M."/>
        </authorList>
    </citation>
    <scope>NUCLEOTIDE SEQUENCE [LARGE SCALE GENOMIC DNA]</scope>
    <source>
        <strain evidence="1">HyVt-233</strain>
    </source>
</reference>
<comment type="caution">
    <text evidence="1">The sequence shown here is derived from an EMBL/GenBank/DDBJ whole genome shotgun (WGS) entry which is preliminary data.</text>
</comment>
<proteinExistence type="predicted"/>
<organism evidence="1">
    <name type="scientific">Desulfofervidus auxilii</name>
    <dbReference type="NCBI Taxonomy" id="1621989"/>
    <lineage>
        <taxon>Bacteria</taxon>
        <taxon>Pseudomonadati</taxon>
        <taxon>Thermodesulfobacteriota</taxon>
        <taxon>Candidatus Desulfofervidia</taxon>
        <taxon>Candidatus Desulfofervidales</taxon>
        <taxon>Candidatus Desulfofervidaceae</taxon>
        <taxon>Candidatus Desulfofervidus</taxon>
    </lineage>
</organism>
<name>A0A7C0U1Q2_DESA2</name>
<dbReference type="Proteomes" id="UP000886289">
    <property type="component" value="Unassembled WGS sequence"/>
</dbReference>
<dbReference type="SUPFAM" id="SSF49899">
    <property type="entry name" value="Concanavalin A-like lectins/glucanases"/>
    <property type="match status" value="1"/>
</dbReference>
<protein>
    <submittedName>
        <fullName evidence="1">LamG domain-containing protein</fullName>
    </submittedName>
</protein>
<sequence length="379" mass="42016">MAEYNRQSVKRPLEHNWEQAKTTIERTFPLLDKEHEKIQSAIASNNTNISTLSERVPAPSVTQTNDVYGYFYIGDILVQYGSKTSSTSGDVTATLAQSYKNKNIAVIGNAEDSSGSGNYNVSIYPPSPSDNCIIWNKLGSDAEVTNSEIGADFSWTGTSAYKEGKFGNGIYTNNYQNYVTASGADFTPNNFTVEMWIKTDFNVTNGQVDNGHKNTLFVWYYNSDNRMYWSFHDNSNALGFGIYVSGNITFYSTSNINFNAGELHHVAFVFDRAGIGGTSDIAKMYFDGEEIYSSTSAPASQSNTGGTIYLTSLQGNSIWYYEGVIDNIKIWNYAKTDFSDRNTESMETCVNNLKIGCYQADTGSRVAKTVRFITIGEKA</sequence>
<dbReference type="EMBL" id="DRBS01000044">
    <property type="protein sequence ID" value="HDD43453.1"/>
    <property type="molecule type" value="Genomic_DNA"/>
</dbReference>
<dbReference type="Gene3D" id="2.60.120.200">
    <property type="match status" value="1"/>
</dbReference>
<dbReference type="InterPro" id="IPR013320">
    <property type="entry name" value="ConA-like_dom_sf"/>
</dbReference>
<dbReference type="AlphaFoldDB" id="A0A7C0U1Q2"/>
<dbReference type="Pfam" id="PF13385">
    <property type="entry name" value="Laminin_G_3"/>
    <property type="match status" value="1"/>
</dbReference>